<dbReference type="Pfam" id="PF07690">
    <property type="entry name" value="MFS_1"/>
    <property type="match status" value="1"/>
</dbReference>
<dbReference type="PROSITE" id="PS50850">
    <property type="entry name" value="MFS"/>
    <property type="match status" value="1"/>
</dbReference>
<sequence>MTRRFLTDYRDLTALPDFWRLAAVGMASKLPPGMVSLGLLLRVGRDHSYGTAGLAVSALAVGQGTTAPPRGRLVDRCAVRPVLLGCLALHLTATLALVLVARGGGPAPVLLALAAAMGASAPPVAVMMRATWHRSTDSRTLTTAMALDSSMMGAALICGPVLASWLSLGISPVMPFAVVAVLTAVAVALLVNSESPPPHTTRGGHRAGPLASAPLRRLLAANALFVMTVTAVDVVLPFYAREHHAAGFTGLYLGALSVGSVLGSLVLGAVPSLLFRGPKVAVLLCLFAAGTAALTPAARLSPLAVLAVCPLAGLVIGCTFAALRTVGGDLAPEGRVTETMSWLSSLDMVGGAVGAAVFAQVAAGEGSRTALLVIPVIALLAAAIVGNPRTRKQQ</sequence>
<keyword evidence="8" id="KW-1185">Reference proteome</keyword>
<evidence type="ECO:0000256" key="3">
    <source>
        <dbReference type="ARBA" id="ARBA00022989"/>
    </source>
</evidence>
<keyword evidence="4 5" id="KW-0472">Membrane</keyword>
<evidence type="ECO:0000313" key="8">
    <source>
        <dbReference type="Proteomes" id="UP001610818"/>
    </source>
</evidence>
<evidence type="ECO:0000256" key="4">
    <source>
        <dbReference type="ARBA" id="ARBA00023136"/>
    </source>
</evidence>
<feature type="transmembrane region" description="Helical" evidence="5">
    <location>
        <begin position="218"/>
        <end position="239"/>
    </location>
</feature>
<organism evidence="7 8">
    <name type="scientific">Streptomyces longisporoflavus</name>
    <dbReference type="NCBI Taxonomy" id="28044"/>
    <lineage>
        <taxon>Bacteria</taxon>
        <taxon>Bacillati</taxon>
        <taxon>Actinomycetota</taxon>
        <taxon>Actinomycetes</taxon>
        <taxon>Kitasatosporales</taxon>
        <taxon>Streptomycetaceae</taxon>
        <taxon>Streptomyces</taxon>
    </lineage>
</organism>
<feature type="transmembrane region" description="Helical" evidence="5">
    <location>
        <begin position="280"/>
        <end position="298"/>
    </location>
</feature>
<dbReference type="InterPro" id="IPR020846">
    <property type="entry name" value="MFS_dom"/>
</dbReference>
<comment type="caution">
    <text evidence="7">The sequence shown here is derived from an EMBL/GenBank/DDBJ whole genome shotgun (WGS) entry which is preliminary data.</text>
</comment>
<evidence type="ECO:0000313" key="7">
    <source>
        <dbReference type="EMBL" id="MFH8546803.1"/>
    </source>
</evidence>
<feature type="transmembrane region" description="Helical" evidence="5">
    <location>
        <begin position="82"/>
        <end position="101"/>
    </location>
</feature>
<dbReference type="PANTHER" id="PTHR23542">
    <property type="match status" value="1"/>
</dbReference>
<dbReference type="InterPro" id="IPR036259">
    <property type="entry name" value="MFS_trans_sf"/>
</dbReference>
<feature type="domain" description="Major facilitator superfamily (MFS) profile" evidence="6">
    <location>
        <begin position="214"/>
        <end position="394"/>
    </location>
</feature>
<evidence type="ECO:0000256" key="5">
    <source>
        <dbReference type="SAM" id="Phobius"/>
    </source>
</evidence>
<evidence type="ECO:0000259" key="6">
    <source>
        <dbReference type="PROSITE" id="PS50850"/>
    </source>
</evidence>
<dbReference type="Proteomes" id="UP001610818">
    <property type="component" value="Unassembled WGS sequence"/>
</dbReference>
<feature type="transmembrane region" description="Helical" evidence="5">
    <location>
        <begin position="251"/>
        <end position="273"/>
    </location>
</feature>
<dbReference type="SUPFAM" id="SSF103473">
    <property type="entry name" value="MFS general substrate transporter"/>
    <property type="match status" value="1"/>
</dbReference>
<name>A0ABW7QP93_9ACTN</name>
<feature type="transmembrane region" description="Helical" evidence="5">
    <location>
        <begin position="149"/>
        <end position="167"/>
    </location>
</feature>
<keyword evidence="3 5" id="KW-1133">Transmembrane helix</keyword>
<evidence type="ECO:0000256" key="2">
    <source>
        <dbReference type="ARBA" id="ARBA00022692"/>
    </source>
</evidence>
<reference evidence="7 8" key="1">
    <citation type="submission" date="2024-10" db="EMBL/GenBank/DDBJ databases">
        <title>The Natural Products Discovery Center: Release of the First 8490 Sequenced Strains for Exploring Actinobacteria Biosynthetic Diversity.</title>
        <authorList>
            <person name="Kalkreuter E."/>
            <person name="Kautsar S.A."/>
            <person name="Yang D."/>
            <person name="Bader C.D."/>
            <person name="Teijaro C.N."/>
            <person name="Fluegel L."/>
            <person name="Davis C.M."/>
            <person name="Simpson J.R."/>
            <person name="Lauterbach L."/>
            <person name="Steele A.D."/>
            <person name="Gui C."/>
            <person name="Meng S."/>
            <person name="Li G."/>
            <person name="Viehrig K."/>
            <person name="Ye F."/>
            <person name="Su P."/>
            <person name="Kiefer A.F."/>
            <person name="Nichols A."/>
            <person name="Cepeda A.J."/>
            <person name="Yan W."/>
            <person name="Fan B."/>
            <person name="Jiang Y."/>
            <person name="Adhikari A."/>
            <person name="Zheng C.-J."/>
            <person name="Schuster L."/>
            <person name="Cowan T.M."/>
            <person name="Smanski M.J."/>
            <person name="Chevrette M.G."/>
            <person name="De Carvalho L.P.S."/>
            <person name="Shen B."/>
        </authorList>
    </citation>
    <scope>NUCLEOTIDE SEQUENCE [LARGE SCALE GENOMIC DNA]</scope>
    <source>
        <strain evidence="7 8">NPDC017990</strain>
    </source>
</reference>
<feature type="transmembrane region" description="Helical" evidence="5">
    <location>
        <begin position="343"/>
        <end position="363"/>
    </location>
</feature>
<evidence type="ECO:0000256" key="1">
    <source>
        <dbReference type="ARBA" id="ARBA00004651"/>
    </source>
</evidence>
<feature type="transmembrane region" description="Helical" evidence="5">
    <location>
        <begin position="304"/>
        <end position="323"/>
    </location>
</feature>
<feature type="transmembrane region" description="Helical" evidence="5">
    <location>
        <begin position="369"/>
        <end position="386"/>
    </location>
</feature>
<proteinExistence type="predicted"/>
<dbReference type="EMBL" id="JBIRGQ010000003">
    <property type="protein sequence ID" value="MFH8546803.1"/>
    <property type="molecule type" value="Genomic_DNA"/>
</dbReference>
<dbReference type="PANTHER" id="PTHR23542:SF1">
    <property type="entry name" value="MAJOR FACILITATOR SUPERFAMILY (MFS) PROFILE DOMAIN-CONTAINING PROTEIN"/>
    <property type="match status" value="1"/>
</dbReference>
<gene>
    <name evidence="7" type="ORF">ACH4F9_17530</name>
</gene>
<feature type="transmembrane region" description="Helical" evidence="5">
    <location>
        <begin position="173"/>
        <end position="192"/>
    </location>
</feature>
<dbReference type="RefSeq" id="WP_397712556.1">
    <property type="nucleotide sequence ID" value="NZ_JBIRGN010000003.1"/>
</dbReference>
<dbReference type="Gene3D" id="1.20.1250.20">
    <property type="entry name" value="MFS general substrate transporter like domains"/>
    <property type="match status" value="1"/>
</dbReference>
<protein>
    <submittedName>
        <fullName evidence="7">MFS transporter</fullName>
    </submittedName>
</protein>
<dbReference type="InterPro" id="IPR011701">
    <property type="entry name" value="MFS"/>
</dbReference>
<comment type="subcellular location">
    <subcellularLocation>
        <location evidence="1">Cell membrane</location>
        <topology evidence="1">Multi-pass membrane protein</topology>
    </subcellularLocation>
</comment>
<feature type="transmembrane region" description="Helical" evidence="5">
    <location>
        <begin position="107"/>
        <end position="128"/>
    </location>
</feature>
<accession>A0ABW7QP93</accession>
<keyword evidence="2 5" id="KW-0812">Transmembrane</keyword>